<protein>
    <recommendedName>
        <fullName evidence="2">ER-bound oxygenase mpaB/mpaB'/Rubber oxygenase catalytic domain-containing protein</fullName>
    </recommendedName>
</protein>
<evidence type="ECO:0000313" key="4">
    <source>
        <dbReference type="Proteomes" id="UP001075354"/>
    </source>
</evidence>
<dbReference type="PANTHER" id="PTHR37159">
    <property type="entry name" value="GH11867P"/>
    <property type="match status" value="1"/>
</dbReference>
<dbReference type="PANTHER" id="PTHR37159:SF1">
    <property type="entry name" value="GH11867P"/>
    <property type="match status" value="1"/>
</dbReference>
<feature type="domain" description="ER-bound oxygenase mpaB/mpaB'/Rubber oxygenase catalytic" evidence="2">
    <location>
        <begin position="142"/>
        <end position="366"/>
    </location>
</feature>
<gene>
    <name evidence="3" type="ORF">ONE63_009054</name>
</gene>
<dbReference type="EMBL" id="JAPTSV010000007">
    <property type="protein sequence ID" value="KAJ1525862.1"/>
    <property type="molecule type" value="Genomic_DNA"/>
</dbReference>
<proteinExistence type="predicted"/>
<dbReference type="Proteomes" id="UP001075354">
    <property type="component" value="Chromosome 7"/>
</dbReference>
<evidence type="ECO:0000259" key="2">
    <source>
        <dbReference type="Pfam" id="PF09995"/>
    </source>
</evidence>
<organism evidence="3 4">
    <name type="scientific">Megalurothrips usitatus</name>
    <name type="common">bean blossom thrips</name>
    <dbReference type="NCBI Taxonomy" id="439358"/>
    <lineage>
        <taxon>Eukaryota</taxon>
        <taxon>Metazoa</taxon>
        <taxon>Ecdysozoa</taxon>
        <taxon>Arthropoda</taxon>
        <taxon>Hexapoda</taxon>
        <taxon>Insecta</taxon>
        <taxon>Pterygota</taxon>
        <taxon>Neoptera</taxon>
        <taxon>Paraneoptera</taxon>
        <taxon>Thysanoptera</taxon>
        <taxon>Terebrantia</taxon>
        <taxon>Thripoidea</taxon>
        <taxon>Thripidae</taxon>
        <taxon>Megalurothrips</taxon>
    </lineage>
</organism>
<dbReference type="AlphaFoldDB" id="A0AAV7XN56"/>
<evidence type="ECO:0000256" key="1">
    <source>
        <dbReference type="SAM" id="MobiDB-lite"/>
    </source>
</evidence>
<feature type="compositionally biased region" description="Gly residues" evidence="1">
    <location>
        <begin position="1"/>
        <end position="10"/>
    </location>
</feature>
<keyword evidence="4" id="KW-1185">Reference proteome</keyword>
<dbReference type="Pfam" id="PF09995">
    <property type="entry name" value="MPAB_Lcp_cat"/>
    <property type="match status" value="1"/>
</dbReference>
<sequence length="450" mass="49795">MPELLPGGGAEADEAPDDFPWASPAPAPLDDDGDGRLARAERLRLQATALERATLQRRAKYVHLELEYGVGARGRSTPEPPPPELRLYSSEGYTTPGDSGAPQNVRPAWFDADLFLEGQRVARENHAGIAEAEMLSLFLLLAFPAGLDPLVATGRSDSPETAGRRYLSTSRRLVSWYTSDPFDPRSEAHRNLVAVRGMHAQVRRACNEASPEELAIKFTIGKDKPRPLTCPRSTLLDQSGGLVDGLPAVKVRADRYRRPFLTQGEMAITQWGFFGLFITKPQVFAAPRVTPGELAALVHMWAVLGYCLGIEDRFNWALGGLDAVQRRSELYLRTVAVPNLRLLGQDGSACWEHMCRCMVDGMSRFAPLAGFDVHLAYLTEDVLGLGTGLAKTLSWRQTFQLWRLRALLQYLPRWLPSWGRWMSRGLHHLLVAKAMQAAAEEDPVDGVPAH</sequence>
<comment type="caution">
    <text evidence="3">The sequence shown here is derived from an EMBL/GenBank/DDBJ whole genome shotgun (WGS) entry which is preliminary data.</text>
</comment>
<dbReference type="InterPro" id="IPR018713">
    <property type="entry name" value="MPAB/Lcp_cat_dom"/>
</dbReference>
<feature type="region of interest" description="Disordered" evidence="1">
    <location>
        <begin position="1"/>
        <end position="35"/>
    </location>
</feature>
<name>A0AAV7XN56_9NEOP</name>
<evidence type="ECO:0000313" key="3">
    <source>
        <dbReference type="EMBL" id="KAJ1525862.1"/>
    </source>
</evidence>
<accession>A0AAV7XN56</accession>
<reference evidence="3" key="1">
    <citation type="submission" date="2022-12" db="EMBL/GenBank/DDBJ databases">
        <title>Chromosome-level genome assembly of the bean flower thrips Megalurothrips usitatus.</title>
        <authorList>
            <person name="Ma L."/>
            <person name="Liu Q."/>
            <person name="Li H."/>
            <person name="Cai W."/>
        </authorList>
    </citation>
    <scope>NUCLEOTIDE SEQUENCE</scope>
    <source>
        <strain evidence="3">Cailab_2022a</strain>
    </source>
</reference>